<dbReference type="Gene3D" id="2.60.120.260">
    <property type="entry name" value="Galactose-binding domain-like"/>
    <property type="match status" value="1"/>
</dbReference>
<keyword evidence="6" id="KW-0732">Signal</keyword>
<dbReference type="PANTHER" id="PTHR23421">
    <property type="entry name" value="BETA-GALACTOSIDASE RELATED"/>
    <property type="match status" value="1"/>
</dbReference>
<feature type="domain" description="SUEL-type lectin" evidence="9">
    <location>
        <begin position="110"/>
        <end position="196"/>
    </location>
</feature>
<evidence type="ECO:0000256" key="5">
    <source>
        <dbReference type="ARBA" id="ARBA00022523"/>
    </source>
</evidence>
<dbReference type="InterPro" id="IPR043159">
    <property type="entry name" value="Lectin_gal-bd_sf"/>
</dbReference>
<dbReference type="GO" id="GO:0004565">
    <property type="term" value="F:beta-galactosidase activity"/>
    <property type="evidence" value="ECO:0007669"/>
    <property type="project" value="UniProtKB-EC"/>
</dbReference>
<dbReference type="InterPro" id="IPR048913">
    <property type="entry name" value="BetaGal_gal-bd"/>
</dbReference>
<sequence length="196" mass="21535">MSSMGKGQIWINGQGIGRYWPGYKASGTCGICDYRGEYDEKKCQTNCGDSSQRWYHVPRSWLNPTGNLLVIFEEWGGDPTGISMVKRIAGSICADVSEWQPSMANWRTKGYEKAKVHLQCDHGRKMTHIKFASFGTPQGSCGSYSEGGCHAHKSYDIFWKSCIGQERCGVSVVPDAFGGDPCPGTMKRAVVEAICG</sequence>
<dbReference type="Pfam" id="PF02140">
    <property type="entry name" value="SUEL_Lectin"/>
    <property type="match status" value="1"/>
</dbReference>
<keyword evidence="5" id="KW-0052">Apoplast</keyword>
<name>A0A1D6NKH2_MAIZE</name>
<evidence type="ECO:0000256" key="3">
    <source>
        <dbReference type="ARBA" id="ARBA00009809"/>
    </source>
</evidence>
<comment type="similarity">
    <text evidence="3">Belongs to the glycosyl hydrolase 35 family.</text>
</comment>
<proteinExistence type="inferred from homology"/>
<dbReference type="GO" id="GO:0005975">
    <property type="term" value="P:carbohydrate metabolic process"/>
    <property type="evidence" value="ECO:0007669"/>
    <property type="project" value="InterPro"/>
</dbReference>
<dbReference type="InterPro" id="IPR001944">
    <property type="entry name" value="Glycoside_Hdrlase_35"/>
</dbReference>
<dbReference type="EC" id="3.2.1.23" evidence="4"/>
<evidence type="ECO:0000256" key="6">
    <source>
        <dbReference type="ARBA" id="ARBA00022729"/>
    </source>
</evidence>
<dbReference type="GO" id="GO:0048046">
    <property type="term" value="C:apoplast"/>
    <property type="evidence" value="ECO:0007669"/>
    <property type="project" value="UniProtKB-SubCell"/>
</dbReference>
<dbReference type="AlphaFoldDB" id="A0A1D6NKH2"/>
<keyword evidence="7" id="KW-0378">Hydrolase</keyword>
<dbReference type="FunFam" id="2.60.120.740:FF:000002">
    <property type="entry name" value="Beta-galactosidase"/>
    <property type="match status" value="1"/>
</dbReference>
<comment type="subcellular location">
    <subcellularLocation>
        <location evidence="2">Secreted</location>
        <location evidence="2">Extracellular space</location>
        <location evidence="2">Apoplast</location>
    </subcellularLocation>
</comment>
<gene>
    <name evidence="10" type="ORF">ZEAMMB73_Zm00001d044290</name>
</gene>
<comment type="catalytic activity">
    <reaction evidence="1">
        <text>Hydrolysis of terminal non-reducing beta-D-galactose residues in beta-D-galactosides.</text>
        <dbReference type="EC" id="3.2.1.23"/>
    </reaction>
</comment>
<accession>A0A1D6NKH2</accession>
<evidence type="ECO:0000256" key="8">
    <source>
        <dbReference type="ARBA" id="ARBA00023295"/>
    </source>
</evidence>
<reference evidence="10" key="1">
    <citation type="submission" date="2015-12" db="EMBL/GenBank/DDBJ databases">
        <title>Update maize B73 reference genome by single molecule sequencing technologies.</title>
        <authorList>
            <consortium name="Maize Genome Sequencing Project"/>
            <person name="Ware D."/>
        </authorList>
    </citation>
    <scope>NUCLEOTIDE SEQUENCE [LARGE SCALE GENOMIC DNA]</scope>
    <source>
        <tissue evidence="10">Seedling</tissue>
    </source>
</reference>
<evidence type="ECO:0000256" key="1">
    <source>
        <dbReference type="ARBA" id="ARBA00001412"/>
    </source>
</evidence>
<evidence type="ECO:0000256" key="2">
    <source>
        <dbReference type="ARBA" id="ARBA00004271"/>
    </source>
</evidence>
<protein>
    <recommendedName>
        <fullName evidence="4">beta-galactosidase</fullName>
        <ecNumber evidence="4">3.2.1.23</ecNumber>
    </recommendedName>
</protein>
<dbReference type="PROSITE" id="PS50228">
    <property type="entry name" value="SUEL_LECTIN"/>
    <property type="match status" value="1"/>
</dbReference>
<dbReference type="Gene3D" id="2.60.120.740">
    <property type="match status" value="1"/>
</dbReference>
<organism evidence="10">
    <name type="scientific">Zea mays</name>
    <name type="common">Maize</name>
    <dbReference type="NCBI Taxonomy" id="4577"/>
    <lineage>
        <taxon>Eukaryota</taxon>
        <taxon>Viridiplantae</taxon>
        <taxon>Streptophyta</taxon>
        <taxon>Embryophyta</taxon>
        <taxon>Tracheophyta</taxon>
        <taxon>Spermatophyta</taxon>
        <taxon>Magnoliopsida</taxon>
        <taxon>Liliopsida</taxon>
        <taxon>Poales</taxon>
        <taxon>Poaceae</taxon>
        <taxon>PACMAD clade</taxon>
        <taxon>Panicoideae</taxon>
        <taxon>Andropogonodae</taxon>
        <taxon>Andropogoneae</taxon>
        <taxon>Tripsacinae</taxon>
        <taxon>Zea</taxon>
    </lineage>
</organism>
<evidence type="ECO:0000313" key="10">
    <source>
        <dbReference type="EMBL" id="ONM40728.1"/>
    </source>
</evidence>
<dbReference type="InterPro" id="IPR008979">
    <property type="entry name" value="Galactose-bd-like_sf"/>
</dbReference>
<dbReference type="EMBL" id="CM007649">
    <property type="protein sequence ID" value="ONM40728.1"/>
    <property type="molecule type" value="Genomic_DNA"/>
</dbReference>
<dbReference type="Pfam" id="PF21467">
    <property type="entry name" value="BetaGal_gal-bd"/>
    <property type="match status" value="1"/>
</dbReference>
<dbReference type="ExpressionAtlas" id="A0A1D6NKH2">
    <property type="expression patterns" value="baseline and differential"/>
</dbReference>
<evidence type="ECO:0000259" key="9">
    <source>
        <dbReference type="PROSITE" id="PS50228"/>
    </source>
</evidence>
<dbReference type="InterPro" id="IPR000922">
    <property type="entry name" value="Lectin_gal-bd_dom"/>
</dbReference>
<evidence type="ECO:0000256" key="4">
    <source>
        <dbReference type="ARBA" id="ARBA00012756"/>
    </source>
</evidence>
<dbReference type="GO" id="GO:0030246">
    <property type="term" value="F:carbohydrate binding"/>
    <property type="evidence" value="ECO:0007669"/>
    <property type="project" value="InterPro"/>
</dbReference>
<dbReference type="SUPFAM" id="SSF49785">
    <property type="entry name" value="Galactose-binding domain-like"/>
    <property type="match status" value="1"/>
</dbReference>
<evidence type="ECO:0000256" key="7">
    <source>
        <dbReference type="ARBA" id="ARBA00022801"/>
    </source>
</evidence>
<keyword evidence="8" id="KW-0326">Glycosidase</keyword>
<dbReference type="CDD" id="cd22842">
    <property type="entry name" value="Gal_Rha_Lectin_BGal"/>
    <property type="match status" value="1"/>
</dbReference>